<dbReference type="RefSeq" id="WP_121435869.1">
    <property type="nucleotide sequence ID" value="NZ_RBWU01000004.1"/>
</dbReference>
<evidence type="ECO:0000256" key="4">
    <source>
        <dbReference type="ARBA" id="ARBA00022723"/>
    </source>
</evidence>
<dbReference type="OrthoDB" id="208855at2"/>
<keyword evidence="6" id="KW-0687">Ribonucleoprotein</keyword>
<dbReference type="GO" id="GO:1990904">
    <property type="term" value="C:ribonucleoprotein complex"/>
    <property type="evidence" value="ECO:0007669"/>
    <property type="project" value="UniProtKB-KW"/>
</dbReference>
<comment type="caution">
    <text evidence="9">The sequence shown here is derived from an EMBL/GenBank/DDBJ whole genome shotgun (WGS) entry which is preliminary data.</text>
</comment>
<reference evidence="9 10" key="1">
    <citation type="submission" date="2018-10" db="EMBL/GenBank/DDBJ databases">
        <title>Genomic Encyclopedia of Archaeal and Bacterial Type Strains, Phase II (KMG-II): from individual species to whole genera.</title>
        <authorList>
            <person name="Goeker M."/>
        </authorList>
    </citation>
    <scope>NUCLEOTIDE SEQUENCE [LARGE SCALE GENOMIC DNA]</scope>
    <source>
        <strain evidence="9 10">DSM 43383</strain>
    </source>
</reference>
<evidence type="ECO:0000256" key="2">
    <source>
        <dbReference type="ARBA" id="ARBA00007814"/>
    </source>
</evidence>
<feature type="domain" description="TROVE" evidence="8">
    <location>
        <begin position="25"/>
        <end position="357"/>
    </location>
</feature>
<dbReference type="Proteomes" id="UP000274601">
    <property type="component" value="Unassembled WGS sequence"/>
</dbReference>
<evidence type="ECO:0000313" key="9">
    <source>
        <dbReference type="EMBL" id="RKS73349.1"/>
    </source>
</evidence>
<keyword evidence="10" id="KW-1185">Reference proteome</keyword>
<name>A0A495QLB7_9ACTN</name>
<feature type="region of interest" description="Disordered" evidence="7">
    <location>
        <begin position="1"/>
        <end position="32"/>
    </location>
</feature>
<sequence>MAKFNRRTVRAAASGPVRTERRPSGRTYEGAPGYVRDAKSELFLLAVADMVGEETFYEPAVDRDERFRDLVHQVAVKHPVWMAGFLPWLRGEANMRSAPVVVALEAVRARLEAGLNGGNRQLVASVLQRADEPGEALAYWTSTYGRAIPKPVKRGVADAVRRLYTERSLLKYDTNGRGFRFGDVIDLVHPTSDPDKPWQGDLFRHALDRRHGRGDVIPERLTMLRARAELMAVPVADRQVVFAADGPDRLGAAGMTWESLAGWLQGPMGRKAWEAMIPTMGYMALLRNLRNFDEAGVSDAVAEQVAARLADPEQVARSRQFPFRFFSAYRSTRSSRWGHALDKALTAATANVPAFPGRTLILVDTSASMTSLGVSGRSKMTYAQMAALFGVSLAVRGNKVDLYGFADDVFRHDVPRGASVLRAVDRMVDRIGEAGHGTQIARSVSATYRRHDRVIILSDMQTFGSWAGNVTDSAPADVPIYGFNLAGYKHGAIPSGTGHRHELGGMSDATFRLIPLLEAGRDTTWPWL</sequence>
<dbReference type="PROSITE" id="PS50988">
    <property type="entry name" value="TROVE"/>
    <property type="match status" value="1"/>
</dbReference>
<comment type="subcellular location">
    <subcellularLocation>
        <location evidence="1">Cytoplasm</location>
    </subcellularLocation>
</comment>
<dbReference type="PANTHER" id="PTHR14202:SF0">
    <property type="entry name" value="RNA-BINDING PROTEIN RO60"/>
    <property type="match status" value="1"/>
</dbReference>
<dbReference type="InterPro" id="IPR036465">
    <property type="entry name" value="vWFA_dom_sf"/>
</dbReference>
<dbReference type="InterPro" id="IPR040322">
    <property type="entry name" value="TROVE2"/>
</dbReference>
<accession>A0A495QLB7</accession>
<dbReference type="AlphaFoldDB" id="A0A495QLB7"/>
<keyword evidence="4" id="KW-0479">Metal-binding</keyword>
<evidence type="ECO:0000259" key="8">
    <source>
        <dbReference type="PROSITE" id="PS50988"/>
    </source>
</evidence>
<dbReference type="SUPFAM" id="SSF53300">
    <property type="entry name" value="vWA-like"/>
    <property type="match status" value="1"/>
</dbReference>
<evidence type="ECO:0000256" key="7">
    <source>
        <dbReference type="SAM" id="MobiDB-lite"/>
    </source>
</evidence>
<proteinExistence type="inferred from homology"/>
<dbReference type="EMBL" id="RBWU01000004">
    <property type="protein sequence ID" value="RKS73349.1"/>
    <property type="molecule type" value="Genomic_DNA"/>
</dbReference>
<dbReference type="SUPFAM" id="SSF140864">
    <property type="entry name" value="TROVE domain-like"/>
    <property type="match status" value="1"/>
</dbReference>
<gene>
    <name evidence="9" type="ORF">BZB76_4039</name>
</gene>
<dbReference type="Pfam" id="PF05731">
    <property type="entry name" value="TROVE"/>
    <property type="match status" value="1"/>
</dbReference>
<keyword evidence="3" id="KW-0963">Cytoplasm</keyword>
<evidence type="ECO:0000256" key="1">
    <source>
        <dbReference type="ARBA" id="ARBA00004496"/>
    </source>
</evidence>
<evidence type="ECO:0000256" key="6">
    <source>
        <dbReference type="ARBA" id="ARBA00023274"/>
    </source>
</evidence>
<dbReference type="InterPro" id="IPR037214">
    <property type="entry name" value="TROVE_dom_sf"/>
</dbReference>
<protein>
    <submittedName>
        <fullName evidence="9">TROVE domain-containing protein</fullName>
    </submittedName>
</protein>
<evidence type="ECO:0000256" key="3">
    <source>
        <dbReference type="ARBA" id="ARBA00022490"/>
    </source>
</evidence>
<dbReference type="GO" id="GO:0003723">
    <property type="term" value="F:RNA binding"/>
    <property type="evidence" value="ECO:0007669"/>
    <property type="project" value="UniProtKB-KW"/>
</dbReference>
<dbReference type="GO" id="GO:0005737">
    <property type="term" value="C:cytoplasm"/>
    <property type="evidence" value="ECO:0007669"/>
    <property type="project" value="UniProtKB-SubCell"/>
</dbReference>
<dbReference type="Gene3D" id="3.40.50.410">
    <property type="entry name" value="von Willebrand factor, type A domain"/>
    <property type="match status" value="1"/>
</dbReference>
<evidence type="ECO:0000313" key="10">
    <source>
        <dbReference type="Proteomes" id="UP000274601"/>
    </source>
</evidence>
<comment type="similarity">
    <text evidence="2">Belongs to the Ro 60 kDa family.</text>
</comment>
<keyword evidence="5" id="KW-0694">RNA-binding</keyword>
<dbReference type="InterPro" id="IPR008858">
    <property type="entry name" value="TROVE_dom"/>
</dbReference>
<organism evidence="9 10">
    <name type="scientific">Actinomadura pelletieri DSM 43383</name>
    <dbReference type="NCBI Taxonomy" id="1120940"/>
    <lineage>
        <taxon>Bacteria</taxon>
        <taxon>Bacillati</taxon>
        <taxon>Actinomycetota</taxon>
        <taxon>Actinomycetes</taxon>
        <taxon>Streptosporangiales</taxon>
        <taxon>Thermomonosporaceae</taxon>
        <taxon>Actinomadura</taxon>
    </lineage>
</organism>
<dbReference type="GO" id="GO:0046872">
    <property type="term" value="F:metal ion binding"/>
    <property type="evidence" value="ECO:0007669"/>
    <property type="project" value="UniProtKB-KW"/>
</dbReference>
<dbReference type="PANTHER" id="PTHR14202">
    <property type="entry name" value="60 KDA RIBONUCLEOPROTEIN SSA/RO"/>
    <property type="match status" value="1"/>
</dbReference>
<evidence type="ECO:0000256" key="5">
    <source>
        <dbReference type="ARBA" id="ARBA00022884"/>
    </source>
</evidence>